<evidence type="ECO:0000259" key="3">
    <source>
        <dbReference type="PROSITE" id="PS51782"/>
    </source>
</evidence>
<dbReference type="Proteomes" id="UP000887578">
    <property type="component" value="Unplaced"/>
</dbReference>
<keyword evidence="2" id="KW-1133">Transmembrane helix</keyword>
<evidence type="ECO:0000313" key="5">
    <source>
        <dbReference type="WBParaSite" id="PDA_v2.g29030.t1"/>
    </source>
</evidence>
<dbReference type="AlphaFoldDB" id="A0A914QBR8"/>
<feature type="transmembrane region" description="Helical" evidence="2">
    <location>
        <begin position="215"/>
        <end position="236"/>
    </location>
</feature>
<protein>
    <submittedName>
        <fullName evidence="5">LysM domain-containing protein</fullName>
    </submittedName>
</protein>
<keyword evidence="2" id="KW-0472">Membrane</keyword>
<dbReference type="PANTHER" id="PTHR20932:SF13">
    <property type="entry name" value="LD36653P"/>
    <property type="match status" value="1"/>
</dbReference>
<dbReference type="PANTHER" id="PTHR20932">
    <property type="entry name" value="LYSM AND PUTATIVE PEPTIDOGLYCAN-BINDING DOMAIN-CONTAINING PROTEIN"/>
    <property type="match status" value="1"/>
</dbReference>
<dbReference type="Pfam" id="PF01476">
    <property type="entry name" value="LysM"/>
    <property type="match status" value="1"/>
</dbReference>
<name>A0A914QBR8_9BILA</name>
<dbReference type="SMART" id="SM00257">
    <property type="entry name" value="LysM"/>
    <property type="match status" value="1"/>
</dbReference>
<feature type="compositionally biased region" description="Gly residues" evidence="1">
    <location>
        <begin position="28"/>
        <end position="44"/>
    </location>
</feature>
<evidence type="ECO:0000256" key="1">
    <source>
        <dbReference type="SAM" id="MobiDB-lite"/>
    </source>
</evidence>
<evidence type="ECO:0000256" key="2">
    <source>
        <dbReference type="SAM" id="Phobius"/>
    </source>
</evidence>
<dbReference type="SUPFAM" id="SSF54106">
    <property type="entry name" value="LysM domain"/>
    <property type="match status" value="1"/>
</dbReference>
<feature type="region of interest" description="Disordered" evidence="1">
    <location>
        <begin position="27"/>
        <end position="50"/>
    </location>
</feature>
<reference evidence="5" key="1">
    <citation type="submission" date="2022-11" db="UniProtKB">
        <authorList>
            <consortium name="WormBaseParasite"/>
        </authorList>
    </citation>
    <scope>IDENTIFICATION</scope>
</reference>
<keyword evidence="2" id="KW-0812">Transmembrane</keyword>
<keyword evidence="4" id="KW-1185">Reference proteome</keyword>
<dbReference type="InterPro" id="IPR045030">
    <property type="entry name" value="LYSM1-4"/>
</dbReference>
<dbReference type="Gene3D" id="3.10.350.10">
    <property type="entry name" value="LysM domain"/>
    <property type="match status" value="1"/>
</dbReference>
<accession>A0A914QBR8</accession>
<dbReference type="InterPro" id="IPR036779">
    <property type="entry name" value="LysM_dom_sf"/>
</dbReference>
<dbReference type="CDD" id="cd00118">
    <property type="entry name" value="LysM"/>
    <property type="match status" value="1"/>
</dbReference>
<evidence type="ECO:0000313" key="4">
    <source>
        <dbReference type="Proteomes" id="UP000887578"/>
    </source>
</evidence>
<proteinExistence type="predicted"/>
<dbReference type="WBParaSite" id="PDA_v2.g29030.t1">
    <property type="protein sequence ID" value="PDA_v2.g29030.t1"/>
    <property type="gene ID" value="PDA_v2.g29030"/>
</dbReference>
<feature type="domain" description="LysM" evidence="3">
    <location>
        <begin position="63"/>
        <end position="108"/>
    </location>
</feature>
<organism evidence="4 5">
    <name type="scientific">Panagrolaimus davidi</name>
    <dbReference type="NCBI Taxonomy" id="227884"/>
    <lineage>
        <taxon>Eukaryota</taxon>
        <taxon>Metazoa</taxon>
        <taxon>Ecdysozoa</taxon>
        <taxon>Nematoda</taxon>
        <taxon>Chromadorea</taxon>
        <taxon>Rhabditida</taxon>
        <taxon>Tylenchina</taxon>
        <taxon>Panagrolaimomorpha</taxon>
        <taxon>Panagrolaimoidea</taxon>
        <taxon>Panagrolaimidae</taxon>
        <taxon>Panagrolaimus</taxon>
    </lineage>
</organism>
<sequence>MKDHLIRVNSIASSSIDEPTDVIELRSRGGGRGYGSGNNSGGGNIQRYDDSPSPTWLGNRVLIDHKVHPGDTLNKIALQYSVQISDLKRANTLLVNDQDIYALPFIKIPVSRLFADRIEAERLNSINTTKFYASATAAATIPIIHDDRKPLLDTDEDDEESDEHIRRAKVGALLSKTDANITQVRGNLPSSPGIEGGGAFHFVDATSPDTTMRNIWLLIFAVIFIFVIMPLILTLLEEKSEAEAEIRHNQHHHTQTSVV</sequence>
<dbReference type="InterPro" id="IPR018392">
    <property type="entry name" value="LysM"/>
</dbReference>
<dbReference type="PROSITE" id="PS51782">
    <property type="entry name" value="LYSM"/>
    <property type="match status" value="1"/>
</dbReference>